<dbReference type="EMBL" id="KZ613523">
    <property type="protein sequence ID" value="PMD14328.1"/>
    <property type="molecule type" value="Genomic_DNA"/>
</dbReference>
<accession>A0A2J6PJU8</accession>
<protein>
    <submittedName>
        <fullName evidence="2">Uncharacterized protein</fullName>
    </submittedName>
</protein>
<feature type="compositionally biased region" description="Basic and acidic residues" evidence="1">
    <location>
        <begin position="27"/>
        <end position="52"/>
    </location>
</feature>
<reference evidence="2 3" key="1">
    <citation type="submission" date="2016-05" db="EMBL/GenBank/DDBJ databases">
        <title>A degradative enzymes factory behind the ericoid mycorrhizal symbiosis.</title>
        <authorList>
            <consortium name="DOE Joint Genome Institute"/>
            <person name="Martino E."/>
            <person name="Morin E."/>
            <person name="Grelet G."/>
            <person name="Kuo A."/>
            <person name="Kohler A."/>
            <person name="Daghino S."/>
            <person name="Barry K."/>
            <person name="Choi C."/>
            <person name="Cichocki N."/>
            <person name="Clum A."/>
            <person name="Copeland A."/>
            <person name="Hainaut M."/>
            <person name="Haridas S."/>
            <person name="Labutti K."/>
            <person name="Lindquist E."/>
            <person name="Lipzen A."/>
            <person name="Khouja H.-R."/>
            <person name="Murat C."/>
            <person name="Ohm R."/>
            <person name="Olson A."/>
            <person name="Spatafora J."/>
            <person name="Veneault-Fourrey C."/>
            <person name="Henrissat B."/>
            <person name="Grigoriev I."/>
            <person name="Martin F."/>
            <person name="Perotto S."/>
        </authorList>
    </citation>
    <scope>NUCLEOTIDE SEQUENCE [LARGE SCALE GENOMIC DNA]</scope>
    <source>
        <strain evidence="2 3">UAMH 7357</strain>
    </source>
</reference>
<organism evidence="2 3">
    <name type="scientific">Hyaloscypha hepaticicola</name>
    <dbReference type="NCBI Taxonomy" id="2082293"/>
    <lineage>
        <taxon>Eukaryota</taxon>
        <taxon>Fungi</taxon>
        <taxon>Dikarya</taxon>
        <taxon>Ascomycota</taxon>
        <taxon>Pezizomycotina</taxon>
        <taxon>Leotiomycetes</taxon>
        <taxon>Helotiales</taxon>
        <taxon>Hyaloscyphaceae</taxon>
        <taxon>Hyaloscypha</taxon>
    </lineage>
</organism>
<sequence length="114" mass="12351">MRLTQILVIVVDSQADREEVSCSSKTSHQEPDETSHLGKTGHQENASKRDQSPRQALSFNTPPLARYDCPVDPSALSIPMLTRNQGNTSTSAYTLNDTEGRHANGQATGQAGSR</sequence>
<dbReference type="AlphaFoldDB" id="A0A2J6PJU8"/>
<feature type="compositionally biased region" description="Polar residues" evidence="1">
    <location>
        <begin position="82"/>
        <end position="97"/>
    </location>
</feature>
<feature type="compositionally biased region" description="Polar residues" evidence="1">
    <location>
        <begin position="105"/>
        <end position="114"/>
    </location>
</feature>
<evidence type="ECO:0000313" key="3">
    <source>
        <dbReference type="Proteomes" id="UP000235672"/>
    </source>
</evidence>
<keyword evidence="3" id="KW-1185">Reference proteome</keyword>
<feature type="region of interest" description="Disordered" evidence="1">
    <location>
        <begin position="15"/>
        <end position="114"/>
    </location>
</feature>
<name>A0A2J6PJU8_9HELO</name>
<evidence type="ECO:0000313" key="2">
    <source>
        <dbReference type="EMBL" id="PMD14328.1"/>
    </source>
</evidence>
<proteinExistence type="predicted"/>
<evidence type="ECO:0000256" key="1">
    <source>
        <dbReference type="SAM" id="MobiDB-lite"/>
    </source>
</evidence>
<gene>
    <name evidence="2" type="ORF">NA56DRAFT_394665</name>
</gene>
<dbReference type="Proteomes" id="UP000235672">
    <property type="component" value="Unassembled WGS sequence"/>
</dbReference>